<dbReference type="RefSeq" id="WP_377422443.1">
    <property type="nucleotide sequence ID" value="NZ_JBHSPR010000010.1"/>
</dbReference>
<dbReference type="SUPFAM" id="SSF53300">
    <property type="entry name" value="vWA-like"/>
    <property type="match status" value="1"/>
</dbReference>
<dbReference type="SMART" id="SM00327">
    <property type="entry name" value="VWA"/>
    <property type="match status" value="1"/>
</dbReference>
<sequence>MADDEGRSGKLRYLRNVIGGLIAVSIVGAAEVVKKEADPVWLAVLAAIVASAVSLWIIGFRRFIDWLLEWIEVLYRAVPRRARRIAAGALVLVIAASMIVIVRPFGGGGEDGGCPPTTELRILTSPEGLQSTRELAGEYALTTARDNDGCPTVFPFVYAADTSAVSGALARQWADTRVEHPYVDLGPRPDVWLPDSTLDVRQVRDILARTLPDDLTANGRLPAPLKLITPIASSSIVLAGSAVSASSSPNDDATLAGLVSSLLDQPRASLSAADPESSTAGLLAATGYLHDAENRMVDPVVARQRQQIVLTSTTSGDDEASMLCSYLRTGQAPTAVLTSSRTWQRLLKGRTLGGTGCQAPVKPPWAPPSVTPVGVDRPVLDHPLVQFTWTSSRQGKAVDGFRDWLRGAGEQYLAEVGLSKPLDRCAGLDDDNPCLPRDLTATLELYRQAKLSGRVLLAVDASGSMAEGVGSGRVTRFTVAAQGVAEALGQLGPNDEFGLWSFPNARGRSSPQLVRIAAGSPQHRTAVVGALRTVRPAGTTPLYDTILKGMGAVSGGRDDKRIRALVVLTDGEDTGRRFTLREMARQVRKLFAAYGVRLYVIATGDARCEDVQGQEGAGLHLLTDAGQGECRSATPGKVPTTMAQLFTTLWSGR</sequence>
<protein>
    <submittedName>
        <fullName evidence="3">VWA domain-containing protein</fullName>
    </submittedName>
</protein>
<keyword evidence="1" id="KW-1133">Transmembrane helix</keyword>
<dbReference type="Proteomes" id="UP001596203">
    <property type="component" value="Unassembled WGS sequence"/>
</dbReference>
<reference evidence="4" key="1">
    <citation type="journal article" date="2019" name="Int. J. Syst. Evol. Microbiol.">
        <title>The Global Catalogue of Microorganisms (GCM) 10K type strain sequencing project: providing services to taxonomists for standard genome sequencing and annotation.</title>
        <authorList>
            <consortium name="The Broad Institute Genomics Platform"/>
            <consortium name="The Broad Institute Genome Sequencing Center for Infectious Disease"/>
            <person name="Wu L."/>
            <person name="Ma J."/>
        </authorList>
    </citation>
    <scope>NUCLEOTIDE SEQUENCE [LARGE SCALE GENOMIC DNA]</scope>
    <source>
        <strain evidence="4">ZS-35-S2</strain>
    </source>
</reference>
<dbReference type="Gene3D" id="3.40.50.410">
    <property type="entry name" value="von Willebrand factor, type A domain"/>
    <property type="match status" value="1"/>
</dbReference>
<keyword evidence="1" id="KW-0472">Membrane</keyword>
<dbReference type="Pfam" id="PF13519">
    <property type="entry name" value="VWA_2"/>
    <property type="match status" value="1"/>
</dbReference>
<keyword evidence="1" id="KW-0812">Transmembrane</keyword>
<keyword evidence="4" id="KW-1185">Reference proteome</keyword>
<feature type="domain" description="VWFA" evidence="2">
    <location>
        <begin position="454"/>
        <end position="649"/>
    </location>
</feature>
<dbReference type="InterPro" id="IPR036465">
    <property type="entry name" value="vWFA_dom_sf"/>
</dbReference>
<dbReference type="CDD" id="cd00198">
    <property type="entry name" value="vWFA"/>
    <property type="match status" value="1"/>
</dbReference>
<evidence type="ECO:0000259" key="2">
    <source>
        <dbReference type="PROSITE" id="PS50234"/>
    </source>
</evidence>
<dbReference type="PROSITE" id="PS50234">
    <property type="entry name" value="VWFA"/>
    <property type="match status" value="1"/>
</dbReference>
<feature type="transmembrane region" description="Helical" evidence="1">
    <location>
        <begin position="85"/>
        <end position="106"/>
    </location>
</feature>
<accession>A0ABW1KAP8</accession>
<gene>
    <name evidence="3" type="ORF">ACFP2T_16760</name>
</gene>
<dbReference type="EMBL" id="JBHSPR010000010">
    <property type="protein sequence ID" value="MFC6017853.1"/>
    <property type="molecule type" value="Genomic_DNA"/>
</dbReference>
<dbReference type="InterPro" id="IPR002035">
    <property type="entry name" value="VWF_A"/>
</dbReference>
<evidence type="ECO:0000313" key="4">
    <source>
        <dbReference type="Proteomes" id="UP001596203"/>
    </source>
</evidence>
<evidence type="ECO:0000256" key="1">
    <source>
        <dbReference type="SAM" id="Phobius"/>
    </source>
</evidence>
<organism evidence="3 4">
    <name type="scientific">Plantactinospora solaniradicis</name>
    <dbReference type="NCBI Taxonomy" id="1723736"/>
    <lineage>
        <taxon>Bacteria</taxon>
        <taxon>Bacillati</taxon>
        <taxon>Actinomycetota</taxon>
        <taxon>Actinomycetes</taxon>
        <taxon>Micromonosporales</taxon>
        <taxon>Micromonosporaceae</taxon>
        <taxon>Plantactinospora</taxon>
    </lineage>
</organism>
<feature type="transmembrane region" description="Helical" evidence="1">
    <location>
        <begin position="39"/>
        <end position="64"/>
    </location>
</feature>
<comment type="caution">
    <text evidence="3">The sequence shown here is derived from an EMBL/GenBank/DDBJ whole genome shotgun (WGS) entry which is preliminary data.</text>
</comment>
<evidence type="ECO:0000313" key="3">
    <source>
        <dbReference type="EMBL" id="MFC6017853.1"/>
    </source>
</evidence>
<feature type="transmembrane region" description="Helical" evidence="1">
    <location>
        <begin position="12"/>
        <end position="33"/>
    </location>
</feature>
<proteinExistence type="predicted"/>
<name>A0ABW1KAP8_9ACTN</name>